<gene>
    <name evidence="1" type="ORF">HMPREF0889_0336</name>
</gene>
<evidence type="ECO:0000313" key="1">
    <source>
        <dbReference type="EMBL" id="EFD93938.1"/>
    </source>
</evidence>
<sequence length="37" mass="4510">MKCNITRAGKRKIDNRMHYNEKKMRVLHKIIHKLCDS</sequence>
<dbReference type="AlphaFoldDB" id="D3LV10"/>
<dbReference type="EMBL" id="ADGP01000020">
    <property type="protein sequence ID" value="EFD93938.1"/>
    <property type="molecule type" value="Genomic_DNA"/>
</dbReference>
<organism evidence="1 2">
    <name type="scientific">Megasphaera lornae</name>
    <dbReference type="NCBI Taxonomy" id="1000568"/>
    <lineage>
        <taxon>Bacteria</taxon>
        <taxon>Bacillati</taxon>
        <taxon>Bacillota</taxon>
        <taxon>Negativicutes</taxon>
        <taxon>Veillonellales</taxon>
        <taxon>Veillonellaceae</taxon>
        <taxon>Megasphaera</taxon>
    </lineage>
</organism>
<reference evidence="2" key="1">
    <citation type="submission" date="2009-12" db="EMBL/GenBank/DDBJ databases">
        <title>Sequence of Clostridiales genomosp. BVAB3 str. UPII9-5.</title>
        <authorList>
            <person name="Madupu R."/>
            <person name="Durkin A.S."/>
            <person name="Torralba M."/>
            <person name="Methe B."/>
            <person name="Sutton G.G."/>
            <person name="Strausberg R.L."/>
            <person name="Nelson K.E."/>
        </authorList>
    </citation>
    <scope>NUCLEOTIDE SEQUENCE [LARGE SCALE GENOMIC DNA]</scope>
    <source>
        <strain evidence="2">28L</strain>
    </source>
</reference>
<name>D3LV10_9FIRM</name>
<proteinExistence type="predicted"/>
<dbReference type="Proteomes" id="UP000003242">
    <property type="component" value="Unassembled WGS sequence"/>
</dbReference>
<accession>D3LV10</accession>
<comment type="caution">
    <text evidence="1">The sequence shown here is derived from an EMBL/GenBank/DDBJ whole genome shotgun (WGS) entry which is preliminary data.</text>
</comment>
<evidence type="ECO:0000313" key="2">
    <source>
        <dbReference type="Proteomes" id="UP000003242"/>
    </source>
</evidence>
<protein>
    <submittedName>
        <fullName evidence="1">Uncharacterized protein</fullName>
    </submittedName>
</protein>